<name>A0A9P7UGQ3_9PEZI</name>
<gene>
    <name evidence="1" type="ORF">JMJ77_007588</name>
</gene>
<dbReference type="Proteomes" id="UP000699042">
    <property type="component" value="Unassembled WGS sequence"/>
</dbReference>
<dbReference type="AlphaFoldDB" id="A0A9P7UGQ3"/>
<comment type="caution">
    <text evidence="1">The sequence shown here is derived from an EMBL/GenBank/DDBJ whole genome shotgun (WGS) entry which is preliminary data.</text>
</comment>
<reference evidence="1" key="1">
    <citation type="submission" date="2021-05" db="EMBL/GenBank/DDBJ databases">
        <title>Comparative genomics of three Colletotrichum scovillei strains and genetic complementation revealed genes involved fungal growth and virulence on chili pepper.</title>
        <authorList>
            <person name="Hsieh D.-K."/>
            <person name="Chuang S.-C."/>
            <person name="Chen C.-Y."/>
            <person name="Chao Y.-T."/>
            <person name="Lu M.-Y.J."/>
            <person name="Lee M.-H."/>
            <person name="Shih M.-C."/>
        </authorList>
    </citation>
    <scope>NUCLEOTIDE SEQUENCE</scope>
    <source>
        <strain evidence="1">Coll-153</strain>
    </source>
</reference>
<organism evidence="1 2">
    <name type="scientific">Colletotrichum scovillei</name>
    <dbReference type="NCBI Taxonomy" id="1209932"/>
    <lineage>
        <taxon>Eukaryota</taxon>
        <taxon>Fungi</taxon>
        <taxon>Dikarya</taxon>
        <taxon>Ascomycota</taxon>
        <taxon>Pezizomycotina</taxon>
        <taxon>Sordariomycetes</taxon>
        <taxon>Hypocreomycetidae</taxon>
        <taxon>Glomerellales</taxon>
        <taxon>Glomerellaceae</taxon>
        <taxon>Colletotrichum</taxon>
        <taxon>Colletotrichum acutatum species complex</taxon>
    </lineage>
</organism>
<keyword evidence="2" id="KW-1185">Reference proteome</keyword>
<evidence type="ECO:0000313" key="1">
    <source>
        <dbReference type="EMBL" id="KAG7055121.1"/>
    </source>
</evidence>
<evidence type="ECO:0000313" key="2">
    <source>
        <dbReference type="Proteomes" id="UP000699042"/>
    </source>
</evidence>
<sequence>MSKSGRKQTFSVVVSRQYLEPAASSIPTTVAHGSLAMFGSSAVSASAPAVMTAGVLQTDDMAKSEYGISKRIGAA</sequence>
<protein>
    <submittedName>
        <fullName evidence="1">Uncharacterized protein</fullName>
    </submittedName>
</protein>
<dbReference type="EMBL" id="JAESDN010000002">
    <property type="protein sequence ID" value="KAG7055121.1"/>
    <property type="molecule type" value="Genomic_DNA"/>
</dbReference>
<accession>A0A9P7UGQ3</accession>
<proteinExistence type="predicted"/>